<feature type="compositionally biased region" description="Low complexity" evidence="1">
    <location>
        <begin position="11"/>
        <end position="23"/>
    </location>
</feature>
<feature type="compositionally biased region" description="Polar residues" evidence="1">
    <location>
        <begin position="1"/>
        <end position="10"/>
    </location>
</feature>
<keyword evidence="2" id="KW-0472">Membrane</keyword>
<evidence type="ECO:0000313" key="4">
    <source>
        <dbReference type="Proteomes" id="UP000694251"/>
    </source>
</evidence>
<proteinExistence type="predicted"/>
<evidence type="ECO:0000256" key="1">
    <source>
        <dbReference type="SAM" id="MobiDB-lite"/>
    </source>
</evidence>
<keyword evidence="2" id="KW-1133">Transmembrane helix</keyword>
<sequence>MSSTPNTFELESQVVTSTPQTQETTEEREARRDKEMLWLQDSINILNIQLRHLLHDVLNSTFSVSNFVEHMVGVQSQDASGEFWTSKVPIAAKILRNKMILVKGSYHKVRKRKMKKDHRSQSLHLAFRVRSPRNKLYLGEDRFNSMAVNLAKEKQHTGSRRTRFKQQFHQFHKRRERDRYRVVIASFRSKNNKWVVAKKVEKNSPHTFSFPPLNQSSVSVGDVLSHADTNFTSDEQSFECSLAKEMSIQKGAGTCATSAKEISKVIVNASKIHGTVEKQIAGLCMSSRVFMNENKKEELLQKNYEIVNPEIIVIAKVVGDLPLKHLCHGEKVQALAIQDGTLHFLSGLDNHVWEPGGVTAELEKWILLEKLYQIKGRIRFKEVSSFDQEAWIGTERAGYDKQKLIMLLVNRSLMMQKFSRVMKLLVGWNQKLLIAYHGLEIKELSWFKELYAKGSLLEILSVEIVRCKAYVVEWLVVGQKMQTSHDFFPNCCSAGNQTSVSKLLGELFSEFLASRVWEHGGFLLLINRVHGEWFEKCYNSDPYVKLMRKQDRKDWIIFGVKDEDLKQSTTKVKMRRELQDDFGTFLHYYLNFKVKERLRLKEFSDVSLVNRVWKPGEKLTKQVLLGWLVVFHGCDRTVDDVECLAFRICTDMKRPVDSRIASRVWERGGLNVRQVLCNKLGVDIFGDEKLLMMFANKGLEIIQVHRVLKLRLHIPQKKLLVMIQKLFVLTIAFIHLEDKVSLSRGSKGMVKELGNDTLKKKLRSFSEVVLIISLRITYLEVCCLKHNEVKRDAQMLSLGNGWTIGIITGDTRPFDPGGADWVYEIGRVLKPIEKFHGTDWMVETFSSMWHERQQRPQYIKINGTRVEKEKRTQNMKLRINEGDAIKKKFQSFIHGLGKRFKVLKSMLVNRMVTMKEPRTYLFANHLAEFHTNGVFHLLRPPEVREEVSLLWYLIKLLMHNGNSEKEREKCVECGLAMSLQLEDKLALRGESIDRITIGPSGLRTRLIVCLSLFSLVSLLFIIAYGLCNIIKRSIKKQSMSSSPFFFSSHL</sequence>
<gene>
    <name evidence="3" type="ORF">ISN44_As03g033830</name>
</gene>
<feature type="transmembrane region" description="Helical" evidence="2">
    <location>
        <begin position="1010"/>
        <end position="1030"/>
    </location>
</feature>
<feature type="region of interest" description="Disordered" evidence="1">
    <location>
        <begin position="1"/>
        <end position="31"/>
    </location>
</feature>
<evidence type="ECO:0000313" key="3">
    <source>
        <dbReference type="EMBL" id="KAG7633145.1"/>
    </source>
</evidence>
<dbReference type="OrthoDB" id="10598213at2759"/>
<name>A0A8T2FA61_ARASU</name>
<keyword evidence="4" id="KW-1185">Reference proteome</keyword>
<organism evidence="3 4">
    <name type="scientific">Arabidopsis suecica</name>
    <name type="common">Swedish thale-cress</name>
    <name type="synonym">Cardaminopsis suecica</name>
    <dbReference type="NCBI Taxonomy" id="45249"/>
    <lineage>
        <taxon>Eukaryota</taxon>
        <taxon>Viridiplantae</taxon>
        <taxon>Streptophyta</taxon>
        <taxon>Embryophyta</taxon>
        <taxon>Tracheophyta</taxon>
        <taxon>Spermatophyta</taxon>
        <taxon>Magnoliopsida</taxon>
        <taxon>eudicotyledons</taxon>
        <taxon>Gunneridae</taxon>
        <taxon>Pentapetalae</taxon>
        <taxon>rosids</taxon>
        <taxon>malvids</taxon>
        <taxon>Brassicales</taxon>
        <taxon>Brassicaceae</taxon>
        <taxon>Camelineae</taxon>
        <taxon>Arabidopsis</taxon>
    </lineage>
</organism>
<accession>A0A8T2FA61</accession>
<keyword evidence="2" id="KW-0812">Transmembrane</keyword>
<evidence type="ECO:0000256" key="2">
    <source>
        <dbReference type="SAM" id="Phobius"/>
    </source>
</evidence>
<dbReference type="EMBL" id="JAEFBJ010000003">
    <property type="protein sequence ID" value="KAG7633145.1"/>
    <property type="molecule type" value="Genomic_DNA"/>
</dbReference>
<reference evidence="3 4" key="1">
    <citation type="submission" date="2020-12" db="EMBL/GenBank/DDBJ databases">
        <title>Concerted genomic and epigenomic changes stabilize Arabidopsis allopolyploids.</title>
        <authorList>
            <person name="Chen Z."/>
        </authorList>
    </citation>
    <scope>NUCLEOTIDE SEQUENCE [LARGE SCALE GENOMIC DNA]</scope>
    <source>
        <strain evidence="3">As9502</strain>
        <tissue evidence="3">Leaf</tissue>
    </source>
</reference>
<protein>
    <submittedName>
        <fullName evidence="3">Uncharacterized protein</fullName>
    </submittedName>
</protein>
<dbReference type="Proteomes" id="UP000694251">
    <property type="component" value="Chromosome 3"/>
</dbReference>
<comment type="caution">
    <text evidence="3">The sequence shown here is derived from an EMBL/GenBank/DDBJ whole genome shotgun (WGS) entry which is preliminary data.</text>
</comment>
<dbReference type="AlphaFoldDB" id="A0A8T2FA61"/>